<dbReference type="EMBL" id="MNQU01000332">
    <property type="protein sequence ID" value="OKZ28821.1"/>
    <property type="molecule type" value="Genomic_DNA"/>
</dbReference>
<feature type="region of interest" description="Disordered" evidence="1">
    <location>
        <begin position="46"/>
        <end position="73"/>
    </location>
</feature>
<reference evidence="2 3" key="1">
    <citation type="journal article" date="2016" name="Nat. Biotechnol.">
        <title>Measurement of bacterial replication rates in microbial communities.</title>
        <authorList>
            <person name="Brown C.T."/>
            <person name="Olm M.R."/>
            <person name="Thomas B.C."/>
            <person name="Banfield J.F."/>
        </authorList>
    </citation>
    <scope>NUCLEOTIDE SEQUENCE [LARGE SCALE GENOMIC DNA]</scope>
    <source>
        <strain evidence="2">45_41</strain>
    </source>
</reference>
<feature type="compositionally biased region" description="Basic and acidic residues" evidence="1">
    <location>
        <begin position="46"/>
        <end position="60"/>
    </location>
</feature>
<protein>
    <submittedName>
        <fullName evidence="2">Uncharacterized protein</fullName>
    </submittedName>
</protein>
<accession>A0A1Q6HQB8</accession>
<name>A0A1Q6HQB8_BACUN</name>
<comment type="caution">
    <text evidence="2">The sequence shown here is derived from an EMBL/GenBank/DDBJ whole genome shotgun (WGS) entry which is preliminary data.</text>
</comment>
<sequence>MKRYNLSKIMKEAHQIKKYMKLYSLTHGVKNWADCLKLAWVNEKKRASDEDTKNAEKEAMKVSLAEPARRSAHDDLSIPTSAYYTNNNKGRFGSHYVGD</sequence>
<proteinExistence type="predicted"/>
<organism evidence="2 3">
    <name type="scientific">Bacteroides uniformis</name>
    <dbReference type="NCBI Taxonomy" id="820"/>
    <lineage>
        <taxon>Bacteria</taxon>
        <taxon>Pseudomonadati</taxon>
        <taxon>Bacteroidota</taxon>
        <taxon>Bacteroidia</taxon>
        <taxon>Bacteroidales</taxon>
        <taxon>Bacteroidaceae</taxon>
        <taxon>Bacteroides</taxon>
    </lineage>
</organism>
<evidence type="ECO:0000313" key="2">
    <source>
        <dbReference type="EMBL" id="OKZ28821.1"/>
    </source>
</evidence>
<gene>
    <name evidence="2" type="ORF">BHV79_17640</name>
</gene>
<evidence type="ECO:0000313" key="3">
    <source>
        <dbReference type="Proteomes" id="UP000186549"/>
    </source>
</evidence>
<dbReference type="AlphaFoldDB" id="A0A1Q6HQB8"/>
<evidence type="ECO:0000256" key="1">
    <source>
        <dbReference type="SAM" id="MobiDB-lite"/>
    </source>
</evidence>
<dbReference type="Proteomes" id="UP000186549">
    <property type="component" value="Unassembled WGS sequence"/>
</dbReference>